<accession>A0A5J9VJU8</accession>
<dbReference type="Proteomes" id="UP000324897">
    <property type="component" value="Unassembled WGS sequence"/>
</dbReference>
<comment type="caution">
    <text evidence="1">The sequence shown here is derived from an EMBL/GenBank/DDBJ whole genome shotgun (WGS) entry which is preliminary data.</text>
</comment>
<organism evidence="1 2">
    <name type="scientific">Eragrostis curvula</name>
    <name type="common">weeping love grass</name>
    <dbReference type="NCBI Taxonomy" id="38414"/>
    <lineage>
        <taxon>Eukaryota</taxon>
        <taxon>Viridiplantae</taxon>
        <taxon>Streptophyta</taxon>
        <taxon>Embryophyta</taxon>
        <taxon>Tracheophyta</taxon>
        <taxon>Spermatophyta</taxon>
        <taxon>Magnoliopsida</taxon>
        <taxon>Liliopsida</taxon>
        <taxon>Poales</taxon>
        <taxon>Poaceae</taxon>
        <taxon>PACMAD clade</taxon>
        <taxon>Chloridoideae</taxon>
        <taxon>Eragrostideae</taxon>
        <taxon>Eragrostidinae</taxon>
        <taxon>Eragrostis</taxon>
    </lineage>
</organism>
<gene>
    <name evidence="1" type="ORF">EJB05_17659</name>
</gene>
<protein>
    <submittedName>
        <fullName evidence="1">Uncharacterized protein</fullName>
    </submittedName>
</protein>
<evidence type="ECO:0000313" key="2">
    <source>
        <dbReference type="Proteomes" id="UP000324897"/>
    </source>
</evidence>
<dbReference type="OrthoDB" id="693934at2759"/>
<feature type="non-terminal residue" evidence="1">
    <location>
        <position position="1"/>
    </location>
</feature>
<dbReference type="Gramene" id="TVU35756">
    <property type="protein sequence ID" value="TVU35756"/>
    <property type="gene ID" value="EJB05_17659"/>
</dbReference>
<name>A0A5J9VJU8_9POAL</name>
<dbReference type="AlphaFoldDB" id="A0A5J9VJU8"/>
<sequence>MIRLIDAVVKLKADMSRKIKVTNITGCSLFLQVIYLDSIDLGNLNLRHCKLPRISCFTAEQFRRMIAADTQVGRDCQVNGEFGCSKVNTDVPENNTDGLFRKYECSIDLNMESSEILRPLFSHHTPKYIEVLPHAAQMQFSGAVELEMDMFDVLLRRFRQNDDAIYSDVGCTRLRHFIETDFLPIVKTGLTYRIESSIQEQFYGTHVSYDVMECKNENIDDIAAYLWNQATELCGNRGKIPEAHV</sequence>
<keyword evidence="2" id="KW-1185">Reference proteome</keyword>
<dbReference type="EMBL" id="RWGY01000009">
    <property type="protein sequence ID" value="TVU35756.1"/>
    <property type="molecule type" value="Genomic_DNA"/>
</dbReference>
<reference evidence="1 2" key="1">
    <citation type="journal article" date="2019" name="Sci. Rep.">
        <title>A high-quality genome of Eragrostis curvula grass provides insights into Poaceae evolution and supports new strategies to enhance forage quality.</title>
        <authorList>
            <person name="Carballo J."/>
            <person name="Santos B.A.C.M."/>
            <person name="Zappacosta D."/>
            <person name="Garbus I."/>
            <person name="Selva J.P."/>
            <person name="Gallo C.A."/>
            <person name="Diaz A."/>
            <person name="Albertini E."/>
            <person name="Caccamo M."/>
            <person name="Echenique V."/>
        </authorList>
    </citation>
    <scope>NUCLEOTIDE SEQUENCE [LARGE SCALE GENOMIC DNA]</scope>
    <source>
        <strain evidence="2">cv. Victoria</strain>
        <tissue evidence="1">Leaf</tissue>
    </source>
</reference>
<proteinExistence type="predicted"/>
<feature type="non-terminal residue" evidence="1">
    <location>
        <position position="245"/>
    </location>
</feature>
<evidence type="ECO:0000313" key="1">
    <source>
        <dbReference type="EMBL" id="TVU35756.1"/>
    </source>
</evidence>